<dbReference type="Pfam" id="PF17726">
    <property type="entry name" value="DpnI_C"/>
    <property type="match status" value="1"/>
</dbReference>
<comment type="caution">
    <text evidence="2">The sequence shown here is derived from an EMBL/GenBank/DDBJ whole genome shotgun (WGS) entry which is preliminary data.</text>
</comment>
<feature type="non-terminal residue" evidence="2">
    <location>
        <position position="1"/>
    </location>
</feature>
<dbReference type="InterPro" id="IPR036388">
    <property type="entry name" value="WH-like_DNA-bd_sf"/>
</dbReference>
<organism evidence="2">
    <name type="scientific">human gut metagenome</name>
    <dbReference type="NCBI Taxonomy" id="408170"/>
    <lineage>
        <taxon>unclassified sequences</taxon>
        <taxon>metagenomes</taxon>
        <taxon>organismal metagenomes</taxon>
    </lineage>
</organism>
<proteinExistence type="predicted"/>
<evidence type="ECO:0000259" key="1">
    <source>
        <dbReference type="Pfam" id="PF17726"/>
    </source>
</evidence>
<accession>K1T8F0</accession>
<dbReference type="InterPro" id="IPR041368">
    <property type="entry name" value="DRP_C"/>
</dbReference>
<evidence type="ECO:0000313" key="2">
    <source>
        <dbReference type="EMBL" id="EKC62650.1"/>
    </source>
</evidence>
<dbReference type="EMBL" id="AJWZ01005412">
    <property type="protein sequence ID" value="EKC62650.1"/>
    <property type="molecule type" value="Genomic_DNA"/>
</dbReference>
<gene>
    <name evidence="2" type="ORF">OBE_07871</name>
</gene>
<sequence>QIVSDVSKIVENYAHIKSLQTNNLESRGWLLDVLNCVNAIPDTEFSLQDVYAFVEQLQEKHIDNHNVEAKIRQQLQQLRDKGFIEFTTRGHYRKLSV</sequence>
<protein>
    <submittedName>
        <fullName evidence="2">Dam-replacing</fullName>
    </submittedName>
</protein>
<reference evidence="2" key="1">
    <citation type="journal article" date="2013" name="Environ. Microbiol.">
        <title>Microbiota from the distal guts of lean and obese adolescents exhibit partial functional redundancy besides clear differences in community structure.</title>
        <authorList>
            <person name="Ferrer M."/>
            <person name="Ruiz A."/>
            <person name="Lanza F."/>
            <person name="Haange S.B."/>
            <person name="Oberbach A."/>
            <person name="Till H."/>
            <person name="Bargiela R."/>
            <person name="Campoy C."/>
            <person name="Segura M.T."/>
            <person name="Richter M."/>
            <person name="von Bergen M."/>
            <person name="Seifert J."/>
            <person name="Suarez A."/>
        </authorList>
    </citation>
    <scope>NUCLEOTIDE SEQUENCE</scope>
</reference>
<dbReference type="Gene3D" id="1.10.10.10">
    <property type="entry name" value="Winged helix-like DNA-binding domain superfamily/Winged helix DNA-binding domain"/>
    <property type="match status" value="1"/>
</dbReference>
<feature type="domain" description="Dam-replacing protein HTH" evidence="1">
    <location>
        <begin position="25"/>
        <end position="94"/>
    </location>
</feature>
<dbReference type="AlphaFoldDB" id="K1T8F0"/>
<name>K1T8F0_9ZZZZ</name>